<dbReference type="EMBL" id="JACHIP010000001">
    <property type="protein sequence ID" value="MBB5055425.1"/>
    <property type="molecule type" value="Genomic_DNA"/>
</dbReference>
<dbReference type="CDD" id="cd01949">
    <property type="entry name" value="GGDEF"/>
    <property type="match status" value="1"/>
</dbReference>
<dbReference type="NCBIfam" id="TIGR00254">
    <property type="entry name" value="GGDEF"/>
    <property type="match status" value="1"/>
</dbReference>
<evidence type="ECO:0000259" key="4">
    <source>
        <dbReference type="PROSITE" id="PS50887"/>
    </source>
</evidence>
<dbReference type="GO" id="GO:0071732">
    <property type="term" value="P:cellular response to nitric oxide"/>
    <property type="evidence" value="ECO:0007669"/>
    <property type="project" value="UniProtKB-ARBA"/>
</dbReference>
<name>A0A7W7Z8V9_9BACT</name>
<dbReference type="SMART" id="SM00052">
    <property type="entry name" value="EAL"/>
    <property type="match status" value="1"/>
</dbReference>
<dbReference type="InterPro" id="IPR035919">
    <property type="entry name" value="EAL_sf"/>
</dbReference>
<keyword evidence="2" id="KW-0812">Transmembrane</keyword>
<dbReference type="SUPFAM" id="SSF141868">
    <property type="entry name" value="EAL domain-like"/>
    <property type="match status" value="1"/>
</dbReference>
<keyword evidence="2" id="KW-0472">Membrane</keyword>
<dbReference type="PANTHER" id="PTHR44757">
    <property type="entry name" value="DIGUANYLATE CYCLASE DGCP"/>
    <property type="match status" value="1"/>
</dbReference>
<dbReference type="AlphaFoldDB" id="A0A7W7Z8V9"/>
<dbReference type="PANTHER" id="PTHR44757:SF2">
    <property type="entry name" value="BIOFILM ARCHITECTURE MAINTENANCE PROTEIN MBAA"/>
    <property type="match status" value="1"/>
</dbReference>
<evidence type="ECO:0000313" key="6">
    <source>
        <dbReference type="Proteomes" id="UP000540989"/>
    </source>
</evidence>
<dbReference type="FunFam" id="3.20.20.450:FF:000001">
    <property type="entry name" value="Cyclic di-GMP phosphodiesterase yahA"/>
    <property type="match status" value="1"/>
</dbReference>
<dbReference type="CDD" id="cd01948">
    <property type="entry name" value="EAL"/>
    <property type="match status" value="1"/>
</dbReference>
<evidence type="ECO:0000259" key="3">
    <source>
        <dbReference type="PROSITE" id="PS50883"/>
    </source>
</evidence>
<feature type="transmembrane region" description="Helical" evidence="2">
    <location>
        <begin position="126"/>
        <end position="144"/>
    </location>
</feature>
<keyword evidence="2" id="KW-1133">Transmembrane helix</keyword>
<proteinExistence type="predicted"/>
<feature type="transmembrane region" description="Helical" evidence="2">
    <location>
        <begin position="36"/>
        <end position="53"/>
    </location>
</feature>
<dbReference type="SUPFAM" id="SSF55073">
    <property type="entry name" value="Nucleotide cyclase"/>
    <property type="match status" value="1"/>
</dbReference>
<dbReference type="InterPro" id="IPR043128">
    <property type="entry name" value="Rev_trsase/Diguanyl_cyclase"/>
</dbReference>
<dbReference type="Pfam" id="PF00990">
    <property type="entry name" value="GGDEF"/>
    <property type="match status" value="1"/>
</dbReference>
<dbReference type="InterPro" id="IPR001633">
    <property type="entry name" value="EAL_dom"/>
</dbReference>
<dbReference type="SMART" id="SM00267">
    <property type="entry name" value="GGDEF"/>
    <property type="match status" value="1"/>
</dbReference>
<comment type="caution">
    <text evidence="5">The sequence shown here is derived from an EMBL/GenBank/DDBJ whole genome shotgun (WGS) entry which is preliminary data.</text>
</comment>
<keyword evidence="6" id="KW-1185">Reference proteome</keyword>
<protein>
    <submittedName>
        <fullName evidence="5">Diguanylate cyclase (GGDEF)-like protein</fullName>
    </submittedName>
</protein>
<organism evidence="5 6">
    <name type="scientific">Granulicella aggregans</name>
    <dbReference type="NCBI Taxonomy" id="474949"/>
    <lineage>
        <taxon>Bacteria</taxon>
        <taxon>Pseudomonadati</taxon>
        <taxon>Acidobacteriota</taxon>
        <taxon>Terriglobia</taxon>
        <taxon>Terriglobales</taxon>
        <taxon>Acidobacteriaceae</taxon>
        <taxon>Granulicella</taxon>
    </lineage>
</organism>
<feature type="transmembrane region" description="Helical" evidence="2">
    <location>
        <begin position="98"/>
        <end position="119"/>
    </location>
</feature>
<dbReference type="InterPro" id="IPR000160">
    <property type="entry name" value="GGDEF_dom"/>
</dbReference>
<evidence type="ECO:0000313" key="5">
    <source>
        <dbReference type="EMBL" id="MBB5055425.1"/>
    </source>
</evidence>
<reference evidence="5 6" key="1">
    <citation type="submission" date="2020-08" db="EMBL/GenBank/DDBJ databases">
        <title>Genomic Encyclopedia of Type Strains, Phase IV (KMG-V): Genome sequencing to study the core and pangenomes of soil and plant-associated prokaryotes.</title>
        <authorList>
            <person name="Whitman W."/>
        </authorList>
    </citation>
    <scope>NUCLEOTIDE SEQUENCE [LARGE SCALE GENOMIC DNA]</scope>
    <source>
        <strain evidence="5 6">M8UP14</strain>
    </source>
</reference>
<dbReference type="Gene3D" id="3.20.20.450">
    <property type="entry name" value="EAL domain"/>
    <property type="match status" value="1"/>
</dbReference>
<gene>
    <name evidence="5" type="ORF">HDF16_000094</name>
</gene>
<dbReference type="GO" id="GO:0071111">
    <property type="term" value="F:cyclic-guanylate-specific phosphodiesterase activity"/>
    <property type="evidence" value="ECO:0007669"/>
    <property type="project" value="UniProtKB-EC"/>
</dbReference>
<dbReference type="Pfam" id="PF00563">
    <property type="entry name" value="EAL"/>
    <property type="match status" value="1"/>
</dbReference>
<dbReference type="InterPro" id="IPR052155">
    <property type="entry name" value="Biofilm_reg_signaling"/>
</dbReference>
<feature type="domain" description="EAL" evidence="3">
    <location>
        <begin position="331"/>
        <end position="585"/>
    </location>
</feature>
<accession>A0A7W7Z8V9</accession>
<evidence type="ECO:0000256" key="1">
    <source>
        <dbReference type="ARBA" id="ARBA00051114"/>
    </source>
</evidence>
<dbReference type="PROSITE" id="PS50883">
    <property type="entry name" value="EAL"/>
    <property type="match status" value="1"/>
</dbReference>
<dbReference type="Gene3D" id="3.30.70.270">
    <property type="match status" value="1"/>
</dbReference>
<comment type="catalytic activity">
    <reaction evidence="1">
        <text>3',3'-c-di-GMP + H2O = 5'-phosphoguanylyl(3'-&gt;5')guanosine + H(+)</text>
        <dbReference type="Rhea" id="RHEA:24902"/>
        <dbReference type="ChEBI" id="CHEBI:15377"/>
        <dbReference type="ChEBI" id="CHEBI:15378"/>
        <dbReference type="ChEBI" id="CHEBI:58754"/>
        <dbReference type="ChEBI" id="CHEBI:58805"/>
        <dbReference type="EC" id="3.1.4.52"/>
    </reaction>
    <physiologicalReaction direction="left-to-right" evidence="1">
        <dbReference type="Rhea" id="RHEA:24903"/>
    </physiologicalReaction>
</comment>
<dbReference type="FunFam" id="3.30.70.270:FF:000001">
    <property type="entry name" value="Diguanylate cyclase domain protein"/>
    <property type="match status" value="1"/>
</dbReference>
<evidence type="ECO:0000256" key="2">
    <source>
        <dbReference type="SAM" id="Phobius"/>
    </source>
</evidence>
<dbReference type="PROSITE" id="PS50887">
    <property type="entry name" value="GGDEF"/>
    <property type="match status" value="1"/>
</dbReference>
<dbReference type="InterPro" id="IPR029787">
    <property type="entry name" value="Nucleotide_cyclase"/>
</dbReference>
<dbReference type="Proteomes" id="UP000540989">
    <property type="component" value="Unassembled WGS sequence"/>
</dbReference>
<sequence length="606" mass="66549">MSQTYEVQSVALALAFALRFSVSARGEERLFYRNAAVFTISYAVFSIIGYVAEDHGFPSGSLMDLCWTVPFTLLSLLAMQPSLATYPQSRPSQLLNSSGLHGICAFGLATMSLTASGLLARHRPLFGGWVVFVAFCLLAARTIARELQLHRVHTQLEDFALRDPLTGLANRTALERALVGRDEVENRNSDRQTVVLFIDLDRFKLINDGFGHHFGDLVLKEVSNLLRLATREQDLIARQGGDEFVVLLDRIDLAGAQEVADRIGTMIRKPIQIAGKTVHLSASVGLASRGFGEGGETLLEDADCAMYNAKSLGRDRIELFTPELLIKAKSAHTLHTDLREALADGQITVHYQPIYGCESAEIKGFEALVRWRHPKRGYISPGDFIPIAEETGLIVELGQYVLRIACAQCHAWNVQFGRELAISVNVSARQFADRGFIRTVTETLEASGLRPQLLKLEITETVLLGGYGGIGEMLSELRSAGIKIALDDFGTGYSSLSYLMNFPFDILKIDRSFVSHIHHDFRRSETVRKIVELAAILGMRTIAEGVETAEELACVRDLGCDFVQGYLLSRPLAPEAVSALLSLEIKAAQSPSSKPVHSGHFTALAS</sequence>
<feature type="domain" description="GGDEF" evidence="4">
    <location>
        <begin position="191"/>
        <end position="322"/>
    </location>
</feature>